<keyword evidence="3" id="KW-1185">Reference proteome</keyword>
<dbReference type="Pfam" id="PF13460">
    <property type="entry name" value="NAD_binding_10"/>
    <property type="match status" value="1"/>
</dbReference>
<feature type="domain" description="NAD(P)-binding" evidence="1">
    <location>
        <begin position="8"/>
        <end position="205"/>
    </location>
</feature>
<dbReference type="SUPFAM" id="SSF51735">
    <property type="entry name" value="NAD(P)-binding Rossmann-fold domains"/>
    <property type="match status" value="1"/>
</dbReference>
<evidence type="ECO:0000313" key="2">
    <source>
        <dbReference type="EMBL" id="MFC6178834.1"/>
    </source>
</evidence>
<accession>A0ABW1RUI1</accession>
<dbReference type="InterPro" id="IPR036291">
    <property type="entry name" value="NAD(P)-bd_dom_sf"/>
</dbReference>
<gene>
    <name evidence="2" type="ORF">ACFQGR_05495</name>
</gene>
<evidence type="ECO:0000259" key="1">
    <source>
        <dbReference type="Pfam" id="PF13460"/>
    </source>
</evidence>
<protein>
    <submittedName>
        <fullName evidence="2">NAD(P)H-binding protein</fullName>
    </submittedName>
</protein>
<dbReference type="InterPro" id="IPR051606">
    <property type="entry name" value="Polyketide_Oxido-like"/>
</dbReference>
<dbReference type="Gene3D" id="3.40.50.720">
    <property type="entry name" value="NAD(P)-binding Rossmann-like Domain"/>
    <property type="match status" value="1"/>
</dbReference>
<dbReference type="PANTHER" id="PTHR43355:SF2">
    <property type="entry name" value="FLAVIN REDUCTASE (NADPH)"/>
    <property type="match status" value="1"/>
</dbReference>
<dbReference type="EMBL" id="JBHSSG010000011">
    <property type="protein sequence ID" value="MFC6178834.1"/>
    <property type="molecule type" value="Genomic_DNA"/>
</dbReference>
<organism evidence="2 3">
    <name type="scientific">Weissella sagaensis</name>
    <dbReference type="NCBI Taxonomy" id="2559928"/>
    <lineage>
        <taxon>Bacteria</taxon>
        <taxon>Bacillati</taxon>
        <taxon>Bacillota</taxon>
        <taxon>Bacilli</taxon>
        <taxon>Lactobacillales</taxon>
        <taxon>Lactobacillaceae</taxon>
        <taxon>Weissella</taxon>
    </lineage>
</organism>
<dbReference type="RefSeq" id="WP_042493925.1">
    <property type="nucleotide sequence ID" value="NZ_BJDT01000003.1"/>
</dbReference>
<name>A0ABW1RUI1_9LACO</name>
<dbReference type="InterPro" id="IPR016040">
    <property type="entry name" value="NAD(P)-bd_dom"/>
</dbReference>
<reference evidence="3" key="1">
    <citation type="journal article" date="2019" name="Int. J. Syst. Evol. Microbiol.">
        <title>The Global Catalogue of Microorganisms (GCM) 10K type strain sequencing project: providing services to taxonomists for standard genome sequencing and annotation.</title>
        <authorList>
            <consortium name="The Broad Institute Genomics Platform"/>
            <consortium name="The Broad Institute Genome Sequencing Center for Infectious Disease"/>
            <person name="Wu L."/>
            <person name="Ma J."/>
        </authorList>
    </citation>
    <scope>NUCLEOTIDE SEQUENCE [LARGE SCALE GENOMIC DNA]</scope>
    <source>
        <strain evidence="3">CCM 8924</strain>
    </source>
</reference>
<proteinExistence type="predicted"/>
<dbReference type="PANTHER" id="PTHR43355">
    <property type="entry name" value="FLAVIN REDUCTASE (NADPH)"/>
    <property type="match status" value="1"/>
</dbReference>
<sequence>MTKVGIIGATGMAGAATFKAALTAGLDVTAIVRSADKAKELLGADIKVIEKDAFDLTKVDLEQFDVVVNAFATAPQQAYLHTDLAAHLIAELRETNAPRIIFILGAGSTFVGTGDDRHYAYDDIKSDPENAAWQSIPENQLYEFNFLKDVKNVNWVGVSPGQLFVPGELSDNILYGEDDMLFDDNGNSQTTSDTMAKAIIDEITTPSHKQSRFIVTNG</sequence>
<dbReference type="Proteomes" id="UP001596158">
    <property type="component" value="Unassembled WGS sequence"/>
</dbReference>
<evidence type="ECO:0000313" key="3">
    <source>
        <dbReference type="Proteomes" id="UP001596158"/>
    </source>
</evidence>
<comment type="caution">
    <text evidence="2">The sequence shown here is derived from an EMBL/GenBank/DDBJ whole genome shotgun (WGS) entry which is preliminary data.</text>
</comment>